<dbReference type="Proteomes" id="UP001057452">
    <property type="component" value="Chromosome 16"/>
</dbReference>
<comment type="caution">
    <text evidence="1">The sequence shown here is derived from an EMBL/GenBank/DDBJ whole genome shotgun (WGS) entry which is preliminary data.</text>
</comment>
<reference evidence="1" key="1">
    <citation type="submission" date="2022-05" db="EMBL/GenBank/DDBJ databases">
        <title>Chromosome-level genome of Chaenocephalus aceratus.</title>
        <authorList>
            <person name="Park H."/>
        </authorList>
    </citation>
    <scope>NUCLEOTIDE SEQUENCE</scope>
    <source>
        <strain evidence="1">KU_202001</strain>
    </source>
</reference>
<protein>
    <submittedName>
        <fullName evidence="1">Uncharacterized protein</fullName>
    </submittedName>
</protein>
<gene>
    <name evidence="1" type="ORF">KUCAC02_014788</name>
</gene>
<proteinExistence type="predicted"/>
<organism evidence="1 2">
    <name type="scientific">Chaenocephalus aceratus</name>
    <name type="common">Blackfin icefish</name>
    <name type="synonym">Chaenichthys aceratus</name>
    <dbReference type="NCBI Taxonomy" id="36190"/>
    <lineage>
        <taxon>Eukaryota</taxon>
        <taxon>Metazoa</taxon>
        <taxon>Chordata</taxon>
        <taxon>Craniata</taxon>
        <taxon>Vertebrata</taxon>
        <taxon>Euteleostomi</taxon>
        <taxon>Actinopterygii</taxon>
        <taxon>Neopterygii</taxon>
        <taxon>Teleostei</taxon>
        <taxon>Neoteleostei</taxon>
        <taxon>Acanthomorphata</taxon>
        <taxon>Eupercaria</taxon>
        <taxon>Perciformes</taxon>
        <taxon>Notothenioidei</taxon>
        <taxon>Channichthyidae</taxon>
        <taxon>Chaenocephalus</taxon>
    </lineage>
</organism>
<evidence type="ECO:0000313" key="1">
    <source>
        <dbReference type="EMBL" id="KAI4811924.1"/>
    </source>
</evidence>
<name>A0ACB9WFH8_CHAAC</name>
<evidence type="ECO:0000313" key="2">
    <source>
        <dbReference type="Proteomes" id="UP001057452"/>
    </source>
</evidence>
<sequence length="70" mass="7828">MDEAAAEIREDGAETRPTMETPHLKTTLIHRLRTPQMGLGFSAVGIVEKPSERRQLSWSIAISTHKKVCI</sequence>
<dbReference type="EMBL" id="CM043800">
    <property type="protein sequence ID" value="KAI4811924.1"/>
    <property type="molecule type" value="Genomic_DNA"/>
</dbReference>
<keyword evidence="2" id="KW-1185">Reference proteome</keyword>
<accession>A0ACB9WFH8</accession>